<dbReference type="STRING" id="6211.A0A0S4MIP8"/>
<keyword evidence="4" id="KW-0346">Stress response</keyword>
<dbReference type="EMBL" id="LN902843">
    <property type="protein sequence ID" value="CUT98671.1"/>
    <property type="molecule type" value="Genomic_DNA"/>
</dbReference>
<organism evidence="4 5">
    <name type="scientific">Echinococcus multilocularis</name>
    <name type="common">Fox tapeworm</name>
    <dbReference type="NCBI Taxonomy" id="6211"/>
    <lineage>
        <taxon>Eukaryota</taxon>
        <taxon>Metazoa</taxon>
        <taxon>Spiralia</taxon>
        <taxon>Lophotrochozoa</taxon>
        <taxon>Platyhelminthes</taxon>
        <taxon>Cestoda</taxon>
        <taxon>Eucestoda</taxon>
        <taxon>Cyclophyllidea</taxon>
        <taxon>Taeniidae</taxon>
        <taxon>Echinococcus</taxon>
    </lineage>
</organism>
<dbReference type="InterPro" id="IPR043129">
    <property type="entry name" value="ATPase_NBD"/>
</dbReference>
<evidence type="ECO:0000256" key="2">
    <source>
        <dbReference type="ARBA" id="ARBA00022741"/>
    </source>
</evidence>
<dbReference type="Pfam" id="PF00012">
    <property type="entry name" value="HSP70"/>
    <property type="match status" value="2"/>
</dbReference>
<dbReference type="InterPro" id="IPR029047">
    <property type="entry name" value="HSP70_peptide-bd_sf"/>
</dbReference>
<dbReference type="PRINTS" id="PR00301">
    <property type="entry name" value="HEATSHOCK70"/>
</dbReference>
<protein>
    <submittedName>
        <fullName evidence="4">Heat shock protein 70</fullName>
    </submittedName>
</protein>
<dbReference type="OMA" id="TRICIVE"/>
<keyword evidence="2" id="KW-0547">Nucleotide-binding</keyword>
<keyword evidence="3" id="KW-0067">ATP-binding</keyword>
<evidence type="ECO:0000256" key="1">
    <source>
        <dbReference type="ARBA" id="ARBA00007381"/>
    </source>
</evidence>
<evidence type="ECO:0000313" key="4">
    <source>
        <dbReference type="EMBL" id="CUT98671.1"/>
    </source>
</evidence>
<evidence type="ECO:0000256" key="3">
    <source>
        <dbReference type="ARBA" id="ARBA00022840"/>
    </source>
</evidence>
<keyword evidence="5" id="KW-1185">Reference proteome</keyword>
<proteinExistence type="inferred from homology"/>
<accession>A0A0S4MIP8</accession>
<dbReference type="Gene3D" id="3.30.420.40">
    <property type="match status" value="2"/>
</dbReference>
<evidence type="ECO:0000313" key="5">
    <source>
        <dbReference type="Proteomes" id="UP000017246"/>
    </source>
</evidence>
<dbReference type="Proteomes" id="UP000017246">
    <property type="component" value="Unassembled WGS sequence"/>
</dbReference>
<dbReference type="PANTHER" id="PTHR19375">
    <property type="entry name" value="HEAT SHOCK PROTEIN 70KDA"/>
    <property type="match status" value="1"/>
</dbReference>
<dbReference type="GO" id="GO:0140662">
    <property type="term" value="F:ATP-dependent protein folding chaperone"/>
    <property type="evidence" value="ECO:0007669"/>
    <property type="project" value="InterPro"/>
</dbReference>
<sequence length="235" mass="26003">MLCMDLFSQTIDDAKTTLSGEKLGRGDIHDILLVGGSTHILKVQRMLQGYFNGRDIQRSINPGEAMANGAAVLAAKLSGNMSKLMENLMLYEVTPLDSPTSASIRKFEGERSKASDNFLGELSVKSFPTVPHGVINFKDTYEIDENGILHVSSVEMSTVKQNCITGTKHKARLSEDVELMLADAEKHKQEDRRERSRMAAMNASLDRIYSIEEIGERGDKAEDIRGVPTKHTCEV</sequence>
<name>A0A0S4MIP8_ECHMU</name>
<dbReference type="OrthoDB" id="2401965at2759"/>
<dbReference type="InterPro" id="IPR013126">
    <property type="entry name" value="Hsp_70_fam"/>
</dbReference>
<dbReference type="Gene3D" id="2.60.34.10">
    <property type="entry name" value="Substrate Binding Domain Of DNAk, Chain A, domain 1"/>
    <property type="match status" value="1"/>
</dbReference>
<dbReference type="AlphaFoldDB" id="A0A0S4MIP8"/>
<dbReference type="SUPFAM" id="SSF100920">
    <property type="entry name" value="Heat shock protein 70kD (HSP70), peptide-binding domain"/>
    <property type="match status" value="1"/>
</dbReference>
<dbReference type="GO" id="GO:0005524">
    <property type="term" value="F:ATP binding"/>
    <property type="evidence" value="ECO:0007669"/>
    <property type="project" value="UniProtKB-KW"/>
</dbReference>
<comment type="similarity">
    <text evidence="1">Belongs to the heat shock protein 70 family.</text>
</comment>
<dbReference type="SUPFAM" id="SSF53067">
    <property type="entry name" value="Actin-like ATPase domain"/>
    <property type="match status" value="1"/>
</dbReference>
<reference evidence="4" key="2">
    <citation type="submission" date="2015-11" db="EMBL/GenBank/DDBJ databases">
        <authorList>
            <person name="Zhang Y."/>
            <person name="Guo Z."/>
        </authorList>
    </citation>
    <scope>NUCLEOTIDE SEQUENCE</scope>
</reference>
<reference evidence="4" key="1">
    <citation type="journal article" date="2013" name="Nature">
        <title>The genomes of four tapeworm species reveal adaptations to parasitism.</title>
        <authorList>
            <person name="Tsai I.J."/>
            <person name="Zarowiecki M."/>
            <person name="Holroyd N."/>
            <person name="Garciarrubio A."/>
            <person name="Sanchez-Flores A."/>
            <person name="Brooks K.L."/>
            <person name="Tracey A."/>
            <person name="Bobes R.J."/>
            <person name="Fragoso G."/>
            <person name="Sciutto E."/>
            <person name="Aslett M."/>
            <person name="Beasley H."/>
            <person name="Bennett H.M."/>
            <person name="Cai J."/>
            <person name="Camicia F."/>
            <person name="Clark R."/>
            <person name="Cucher M."/>
            <person name="De Silva N."/>
            <person name="Day T.A."/>
            <person name="Deplazes P."/>
            <person name="Estrada K."/>
            <person name="Fernandez C."/>
            <person name="Holland P.W."/>
            <person name="Hou J."/>
            <person name="Hu S."/>
            <person name="Huckvale T."/>
            <person name="Hung S.S."/>
            <person name="Kamenetzky L."/>
            <person name="Keane J.A."/>
            <person name="Kiss F."/>
            <person name="Koziol U."/>
            <person name="Lambert O."/>
            <person name="Liu K."/>
            <person name="Luo X."/>
            <person name="Luo Y."/>
            <person name="Macchiaroli N."/>
            <person name="Nichol S."/>
            <person name="Paps J."/>
            <person name="Parkinson J."/>
            <person name="Pouchkina-Stantcheva N."/>
            <person name="Riddiford N."/>
            <person name="Rosenzvit M."/>
            <person name="Salinas G."/>
            <person name="Wasmuth J.D."/>
            <person name="Zamanian M."/>
            <person name="Zheng Y."/>
            <person name="Cai X."/>
            <person name="Soberon X."/>
            <person name="Olson P.D."/>
            <person name="Laclette J.P."/>
            <person name="Brehm K."/>
            <person name="Berriman M."/>
            <person name="Garciarrubio A."/>
            <person name="Bobes R.J."/>
            <person name="Fragoso G."/>
            <person name="Sanchez-Flores A."/>
            <person name="Estrada K."/>
            <person name="Cevallos M.A."/>
            <person name="Morett E."/>
            <person name="Gonzalez V."/>
            <person name="Portillo T."/>
            <person name="Ochoa-Leyva A."/>
            <person name="Jose M.V."/>
            <person name="Sciutto E."/>
            <person name="Landa A."/>
            <person name="Jimenez L."/>
            <person name="Valdes V."/>
            <person name="Carrero J.C."/>
            <person name="Larralde C."/>
            <person name="Morales-Montor J."/>
            <person name="Limon-Lason J."/>
            <person name="Soberon X."/>
            <person name="Laclette J.P."/>
        </authorList>
    </citation>
    <scope>NUCLEOTIDE SEQUENCE [LARGE SCALE GENOMIC DNA]</scope>
</reference>